<dbReference type="Proteomes" id="UP001196413">
    <property type="component" value="Unassembled WGS sequence"/>
</dbReference>
<protein>
    <submittedName>
        <fullName evidence="2">Uncharacterized protein</fullName>
    </submittedName>
</protein>
<sequence length="66" mass="6949">MSSRTFIVTGFSLPVAMVFSESPTAAQVAGISRSADGARGFVTRSVMQAVFDVLEQQSRAVASHIS</sequence>
<keyword evidence="1" id="KW-0732">Signal</keyword>
<reference evidence="2" key="1">
    <citation type="submission" date="2021-06" db="EMBL/GenBank/DDBJ databases">
        <title>Parelaphostrongylus tenuis whole genome reference sequence.</title>
        <authorList>
            <person name="Garwood T.J."/>
            <person name="Larsen P.A."/>
            <person name="Fountain-Jones N.M."/>
            <person name="Garbe J.R."/>
            <person name="Macchietto M.G."/>
            <person name="Kania S.A."/>
            <person name="Gerhold R.W."/>
            <person name="Richards J.E."/>
            <person name="Wolf T.M."/>
        </authorList>
    </citation>
    <scope>NUCLEOTIDE SEQUENCE</scope>
    <source>
        <strain evidence="2">MNPRO001-30</strain>
        <tissue evidence="2">Meninges</tissue>
    </source>
</reference>
<dbReference type="EMBL" id="JAHQIW010002729">
    <property type="protein sequence ID" value="KAJ1356157.1"/>
    <property type="molecule type" value="Genomic_DNA"/>
</dbReference>
<feature type="signal peptide" evidence="1">
    <location>
        <begin position="1"/>
        <end position="20"/>
    </location>
</feature>
<proteinExistence type="predicted"/>
<evidence type="ECO:0000313" key="2">
    <source>
        <dbReference type="EMBL" id="KAJ1356157.1"/>
    </source>
</evidence>
<name>A0AAD5QMW8_PARTN</name>
<organism evidence="2 3">
    <name type="scientific">Parelaphostrongylus tenuis</name>
    <name type="common">Meningeal worm</name>
    <dbReference type="NCBI Taxonomy" id="148309"/>
    <lineage>
        <taxon>Eukaryota</taxon>
        <taxon>Metazoa</taxon>
        <taxon>Ecdysozoa</taxon>
        <taxon>Nematoda</taxon>
        <taxon>Chromadorea</taxon>
        <taxon>Rhabditida</taxon>
        <taxon>Rhabditina</taxon>
        <taxon>Rhabditomorpha</taxon>
        <taxon>Strongyloidea</taxon>
        <taxon>Metastrongylidae</taxon>
        <taxon>Parelaphostrongylus</taxon>
    </lineage>
</organism>
<keyword evidence="3" id="KW-1185">Reference proteome</keyword>
<comment type="caution">
    <text evidence="2">The sequence shown here is derived from an EMBL/GenBank/DDBJ whole genome shotgun (WGS) entry which is preliminary data.</text>
</comment>
<feature type="chain" id="PRO_5042273956" evidence="1">
    <location>
        <begin position="21"/>
        <end position="66"/>
    </location>
</feature>
<gene>
    <name evidence="2" type="ORF">KIN20_013822</name>
</gene>
<accession>A0AAD5QMW8</accession>
<evidence type="ECO:0000313" key="3">
    <source>
        <dbReference type="Proteomes" id="UP001196413"/>
    </source>
</evidence>
<evidence type="ECO:0000256" key="1">
    <source>
        <dbReference type="SAM" id="SignalP"/>
    </source>
</evidence>
<dbReference type="AlphaFoldDB" id="A0AAD5QMW8"/>